<keyword evidence="1" id="KW-0812">Transmembrane</keyword>
<keyword evidence="3" id="KW-1185">Reference proteome</keyword>
<reference evidence="2" key="1">
    <citation type="submission" date="2023-10" db="EMBL/GenBank/DDBJ databases">
        <title>Genome assembly of Pristionchus species.</title>
        <authorList>
            <person name="Yoshida K."/>
            <person name="Sommer R.J."/>
        </authorList>
    </citation>
    <scope>NUCLEOTIDE SEQUENCE</scope>
    <source>
        <strain evidence="2">RS5133</strain>
    </source>
</reference>
<evidence type="ECO:0000313" key="3">
    <source>
        <dbReference type="Proteomes" id="UP001432322"/>
    </source>
</evidence>
<evidence type="ECO:0000256" key="1">
    <source>
        <dbReference type="SAM" id="Phobius"/>
    </source>
</evidence>
<proteinExistence type="predicted"/>
<feature type="transmembrane region" description="Helical" evidence="1">
    <location>
        <begin position="6"/>
        <end position="30"/>
    </location>
</feature>
<accession>A0AAV5V5F8</accession>
<keyword evidence="1" id="KW-1133">Transmembrane helix</keyword>
<dbReference type="EMBL" id="BTSY01000002">
    <property type="protein sequence ID" value="GMT14659.1"/>
    <property type="molecule type" value="Genomic_DNA"/>
</dbReference>
<sequence>SNNLGASLLTTGILSILPMLLVLLFFLPLISTLPLLHHINIDGFIVCPDGNAPKSVTVIVKDGDEDAELIRKVFSPAHEYCLGVDDFVDVKSSHPEVTVFAHCVTGDKDCIYQQTRSIPRSYIDNSIPFRPTFKAQAADLKTCRSA</sequence>
<keyword evidence="1" id="KW-0472">Membrane</keyword>
<name>A0AAV5V5F8_9BILA</name>
<gene>
    <name evidence="2" type="ORF">PFISCL1PPCAC_5956</name>
</gene>
<evidence type="ECO:0000313" key="2">
    <source>
        <dbReference type="EMBL" id="GMT14659.1"/>
    </source>
</evidence>
<dbReference type="AlphaFoldDB" id="A0AAV5V5F8"/>
<organism evidence="2 3">
    <name type="scientific">Pristionchus fissidentatus</name>
    <dbReference type="NCBI Taxonomy" id="1538716"/>
    <lineage>
        <taxon>Eukaryota</taxon>
        <taxon>Metazoa</taxon>
        <taxon>Ecdysozoa</taxon>
        <taxon>Nematoda</taxon>
        <taxon>Chromadorea</taxon>
        <taxon>Rhabditida</taxon>
        <taxon>Rhabditina</taxon>
        <taxon>Diplogasteromorpha</taxon>
        <taxon>Diplogasteroidea</taxon>
        <taxon>Neodiplogasteridae</taxon>
        <taxon>Pristionchus</taxon>
    </lineage>
</organism>
<comment type="caution">
    <text evidence="2">The sequence shown here is derived from an EMBL/GenBank/DDBJ whole genome shotgun (WGS) entry which is preliminary data.</text>
</comment>
<feature type="non-terminal residue" evidence="2">
    <location>
        <position position="1"/>
    </location>
</feature>
<protein>
    <submittedName>
        <fullName evidence="2">Uncharacterized protein</fullName>
    </submittedName>
</protein>
<dbReference type="Proteomes" id="UP001432322">
    <property type="component" value="Unassembled WGS sequence"/>
</dbReference>